<proteinExistence type="predicted"/>
<dbReference type="KEGG" id="bgoe:IFJ75_13525"/>
<evidence type="ECO:0000313" key="3">
    <source>
        <dbReference type="Proteomes" id="UP000663918"/>
    </source>
</evidence>
<evidence type="ECO:0000313" key="2">
    <source>
        <dbReference type="EMBL" id="QTC90291.1"/>
    </source>
</evidence>
<accession>A0A975C2T7</accession>
<name>A0A975C2T7_9CAUL</name>
<sequence length="51" mass="5254">MHPKPTKSAPPRLLANGLADRSAPGGHDDRAATSLALLAAALPAFARRPAR</sequence>
<gene>
    <name evidence="2" type="ORF">IFJ75_13525</name>
</gene>
<evidence type="ECO:0000256" key="1">
    <source>
        <dbReference type="SAM" id="MobiDB-lite"/>
    </source>
</evidence>
<dbReference type="Proteomes" id="UP000663918">
    <property type="component" value="Chromosome"/>
</dbReference>
<protein>
    <submittedName>
        <fullName evidence="2">Uncharacterized protein</fullName>
    </submittedName>
</protein>
<reference evidence="2" key="1">
    <citation type="submission" date="2020-09" db="EMBL/GenBank/DDBJ databases">
        <title>Brevundimonas sp. LVF2 isolated from a puddle in Goettingen, Germany.</title>
        <authorList>
            <person name="Friedrich I."/>
            <person name="Klassen A."/>
            <person name="Hannes N."/>
            <person name="Schneider D."/>
            <person name="Hertel R."/>
            <person name="Daniel R."/>
        </authorList>
    </citation>
    <scope>NUCLEOTIDE SEQUENCE</scope>
    <source>
        <strain evidence="2">LVF2</strain>
    </source>
</reference>
<keyword evidence="3" id="KW-1185">Reference proteome</keyword>
<organism evidence="2 3">
    <name type="scientific">Brevundimonas goettingensis</name>
    <dbReference type="NCBI Taxonomy" id="2774190"/>
    <lineage>
        <taxon>Bacteria</taxon>
        <taxon>Pseudomonadati</taxon>
        <taxon>Pseudomonadota</taxon>
        <taxon>Alphaproteobacteria</taxon>
        <taxon>Caulobacterales</taxon>
        <taxon>Caulobacteraceae</taxon>
        <taxon>Brevundimonas</taxon>
    </lineage>
</organism>
<dbReference type="AlphaFoldDB" id="A0A975C2T7"/>
<dbReference type="RefSeq" id="WP_207868713.1">
    <property type="nucleotide sequence ID" value="NZ_CP062222.1"/>
</dbReference>
<feature type="region of interest" description="Disordered" evidence="1">
    <location>
        <begin position="1"/>
        <end position="29"/>
    </location>
</feature>
<dbReference type="EMBL" id="CP062222">
    <property type="protein sequence ID" value="QTC90291.1"/>
    <property type="molecule type" value="Genomic_DNA"/>
</dbReference>